<keyword evidence="2" id="KW-1185">Reference proteome</keyword>
<gene>
    <name evidence="1" type="ORF">LTS18_001641</name>
</gene>
<sequence>MRQQGVPENDPEYIKARNLLQAVQQKTALAKQQQQYRAMMQQQAQQQGQRAQQQFQNGQNGAAPHTVANGTSTAVPTATEGQAAATSQPQTNTQVSAEKDKPMPATVNGTNVTFSKEQLNLLRTQIAAFKQLSKNLPIPPNIRQALFPSQQSNRVPTPAEAVATAHQAVEEAPAAKSGETNAQQDGEAKELVPYKTFSNPYAMLKEDTGSNGYIYYGEHKQRDKRMLIPSIMPIGIDVDKAREERENLVYNRIVARRTEIEKLPANLGVWNTAK</sequence>
<dbReference type="EMBL" id="JAWDJW010012133">
    <property type="protein sequence ID" value="KAK3044304.1"/>
    <property type="molecule type" value="Genomic_DNA"/>
</dbReference>
<proteinExistence type="predicted"/>
<evidence type="ECO:0000313" key="2">
    <source>
        <dbReference type="Proteomes" id="UP001186974"/>
    </source>
</evidence>
<organism evidence="1 2">
    <name type="scientific">Coniosporium uncinatum</name>
    <dbReference type="NCBI Taxonomy" id="93489"/>
    <lineage>
        <taxon>Eukaryota</taxon>
        <taxon>Fungi</taxon>
        <taxon>Dikarya</taxon>
        <taxon>Ascomycota</taxon>
        <taxon>Pezizomycotina</taxon>
        <taxon>Dothideomycetes</taxon>
        <taxon>Dothideomycetes incertae sedis</taxon>
        <taxon>Coniosporium</taxon>
    </lineage>
</organism>
<name>A0ACC3CTF4_9PEZI</name>
<protein>
    <submittedName>
        <fullName evidence="1">Uncharacterized protein</fullName>
    </submittedName>
</protein>
<accession>A0ACC3CTF4</accession>
<comment type="caution">
    <text evidence="1">The sequence shown here is derived from an EMBL/GenBank/DDBJ whole genome shotgun (WGS) entry which is preliminary data.</text>
</comment>
<evidence type="ECO:0000313" key="1">
    <source>
        <dbReference type="EMBL" id="KAK3044304.1"/>
    </source>
</evidence>
<feature type="non-terminal residue" evidence="1">
    <location>
        <position position="274"/>
    </location>
</feature>
<dbReference type="Proteomes" id="UP001186974">
    <property type="component" value="Unassembled WGS sequence"/>
</dbReference>
<reference evidence="1" key="1">
    <citation type="submission" date="2024-09" db="EMBL/GenBank/DDBJ databases">
        <title>Black Yeasts Isolated from many extreme environments.</title>
        <authorList>
            <person name="Coleine C."/>
            <person name="Stajich J.E."/>
            <person name="Selbmann L."/>
        </authorList>
    </citation>
    <scope>NUCLEOTIDE SEQUENCE</scope>
    <source>
        <strain evidence="1">CCFEE 5737</strain>
    </source>
</reference>